<organism evidence="2 3">
    <name type="scientific">Streptomyces antimycoticus</name>
    <dbReference type="NCBI Taxonomy" id="68175"/>
    <lineage>
        <taxon>Bacteria</taxon>
        <taxon>Bacillati</taxon>
        <taxon>Actinomycetota</taxon>
        <taxon>Actinomycetes</taxon>
        <taxon>Kitasatosporales</taxon>
        <taxon>Streptomycetaceae</taxon>
        <taxon>Streptomyces</taxon>
        <taxon>Streptomyces violaceusniger group</taxon>
    </lineage>
</organism>
<feature type="transmembrane region" description="Helical" evidence="1">
    <location>
        <begin position="30"/>
        <end position="47"/>
    </location>
</feature>
<accession>A0A4D4K512</accession>
<evidence type="ECO:0000256" key="1">
    <source>
        <dbReference type="SAM" id="Phobius"/>
    </source>
</evidence>
<keyword evidence="1" id="KW-0812">Transmembrane</keyword>
<dbReference type="EMBL" id="BJHV01000001">
    <property type="protein sequence ID" value="GDY41437.1"/>
    <property type="molecule type" value="Genomic_DNA"/>
</dbReference>
<evidence type="ECO:0000313" key="2">
    <source>
        <dbReference type="EMBL" id="GDY41437.1"/>
    </source>
</evidence>
<feature type="transmembrane region" description="Helical" evidence="1">
    <location>
        <begin position="7"/>
        <end position="24"/>
    </location>
</feature>
<dbReference type="Proteomes" id="UP000299290">
    <property type="component" value="Unassembled WGS sequence"/>
</dbReference>
<protein>
    <submittedName>
        <fullName evidence="2">Uncharacterized protein</fullName>
    </submittedName>
</protein>
<sequence length="57" mass="5614">MNGPLDLRALVLLLAGAFTGYVAYAHPAVGVALLVAVGVVTLLYLMMGSGGSGPTPG</sequence>
<dbReference type="AlphaFoldDB" id="A0A4D4K512"/>
<keyword evidence="1" id="KW-0472">Membrane</keyword>
<evidence type="ECO:0000313" key="3">
    <source>
        <dbReference type="Proteomes" id="UP000299290"/>
    </source>
</evidence>
<name>A0A4D4K512_9ACTN</name>
<proteinExistence type="predicted"/>
<keyword evidence="3" id="KW-1185">Reference proteome</keyword>
<gene>
    <name evidence="2" type="ORF">SANT12839_023190</name>
</gene>
<dbReference type="RefSeq" id="WP_165449149.1">
    <property type="nucleotide sequence ID" value="NZ_BJHV01000001.1"/>
</dbReference>
<comment type="caution">
    <text evidence="2">The sequence shown here is derived from an EMBL/GenBank/DDBJ whole genome shotgun (WGS) entry which is preliminary data.</text>
</comment>
<keyword evidence="1" id="KW-1133">Transmembrane helix</keyword>
<reference evidence="2 3" key="1">
    <citation type="journal article" date="2020" name="Int. J. Syst. Evol. Microbiol.">
        <title>Reclassification of Streptomyces castelarensis and Streptomyces sporoclivatus as later heterotypic synonyms of Streptomyces antimycoticus.</title>
        <authorList>
            <person name="Komaki H."/>
            <person name="Tamura T."/>
        </authorList>
    </citation>
    <scope>NUCLEOTIDE SEQUENCE [LARGE SCALE GENOMIC DNA]</scope>
    <source>
        <strain evidence="2 3">NBRC 12839</strain>
    </source>
</reference>